<dbReference type="Gene3D" id="3.30.160.20">
    <property type="match status" value="2"/>
</dbReference>
<keyword evidence="1" id="KW-0694">RNA-binding</keyword>
<dbReference type="GO" id="GO:0003723">
    <property type="term" value="F:RNA binding"/>
    <property type="evidence" value="ECO:0007669"/>
    <property type="project" value="UniProtKB-UniRule"/>
</dbReference>
<reference evidence="4 5" key="1">
    <citation type="submission" date="2019-10" db="EMBL/GenBank/DDBJ databases">
        <authorList>
            <person name="Palmer J.M."/>
        </authorList>
    </citation>
    <scope>NUCLEOTIDE SEQUENCE [LARGE SCALE GENOMIC DNA]</scope>
    <source>
        <strain evidence="4 5">TWF696</strain>
    </source>
</reference>
<feature type="region of interest" description="Disordered" evidence="2">
    <location>
        <begin position="24"/>
        <end position="57"/>
    </location>
</feature>
<dbReference type="InterPro" id="IPR014720">
    <property type="entry name" value="dsRBD_dom"/>
</dbReference>
<feature type="compositionally biased region" description="Polar residues" evidence="2">
    <location>
        <begin position="44"/>
        <end position="57"/>
    </location>
</feature>
<evidence type="ECO:0000313" key="5">
    <source>
        <dbReference type="Proteomes" id="UP001375240"/>
    </source>
</evidence>
<organism evidence="4 5">
    <name type="scientific">Orbilia brochopaga</name>
    <dbReference type="NCBI Taxonomy" id="3140254"/>
    <lineage>
        <taxon>Eukaryota</taxon>
        <taxon>Fungi</taxon>
        <taxon>Dikarya</taxon>
        <taxon>Ascomycota</taxon>
        <taxon>Pezizomycotina</taxon>
        <taxon>Orbiliomycetes</taxon>
        <taxon>Orbiliales</taxon>
        <taxon>Orbiliaceae</taxon>
        <taxon>Orbilia</taxon>
    </lineage>
</organism>
<protein>
    <recommendedName>
        <fullName evidence="3">DRBM domain-containing protein</fullName>
    </recommendedName>
</protein>
<feature type="domain" description="DRBM" evidence="3">
    <location>
        <begin position="93"/>
        <end position="186"/>
    </location>
</feature>
<evidence type="ECO:0000259" key="3">
    <source>
        <dbReference type="PROSITE" id="PS50137"/>
    </source>
</evidence>
<accession>A0AAV9UCI3</accession>
<evidence type="ECO:0000313" key="4">
    <source>
        <dbReference type="EMBL" id="KAK6338979.1"/>
    </source>
</evidence>
<evidence type="ECO:0000256" key="1">
    <source>
        <dbReference type="PROSITE-ProRule" id="PRU00266"/>
    </source>
</evidence>
<gene>
    <name evidence="4" type="ORF">TWF696_009776</name>
</gene>
<proteinExistence type="predicted"/>
<feature type="compositionally biased region" description="Basic and acidic residues" evidence="2">
    <location>
        <begin position="27"/>
        <end position="43"/>
    </location>
</feature>
<sequence>MLASRSTSMIDRLKLEPYDYASYRSSLDMDRDPPPTYSQRHDPSATSPRTSPQQKSSLGMDFLKEIGGIPFSMKLKPVTQYLEDGPAIPDPRDPTRVVGERATTSYVSELYEYIQGHCPHHPVQEFIFDEPHQQQFTVVLRMKGLEDIVPPYDRKGEDDEDTPRLFPSKKAAKEYAAMMALERLKSLPVQPEHIVIGPGKTKAESPMGELNRYCSQNALARPHVLDTSNSKPPFYFGCEITIDINGERRFGDPNPNHPNKASARNEAAQQALDWINKENPKIVKVKNRTGKAGRVLAPGSLVQIDATCKTIGEVATEACALLGFKAPQRELVPVDQLQGMYNVYITLEHAEQTTRVGPIKNIFGQKLAREEAMKLTLRTLQYLAEEKYSVRLEITGRPEFELVL</sequence>
<dbReference type="AlphaFoldDB" id="A0AAV9UCI3"/>
<name>A0AAV9UCI3_9PEZI</name>
<dbReference type="SUPFAM" id="SSF54768">
    <property type="entry name" value="dsRNA-binding domain-like"/>
    <property type="match status" value="2"/>
</dbReference>
<dbReference type="PROSITE" id="PS50137">
    <property type="entry name" value="DS_RBD"/>
    <property type="match status" value="1"/>
</dbReference>
<dbReference type="Proteomes" id="UP001375240">
    <property type="component" value="Unassembled WGS sequence"/>
</dbReference>
<keyword evidence="5" id="KW-1185">Reference proteome</keyword>
<evidence type="ECO:0000256" key="2">
    <source>
        <dbReference type="SAM" id="MobiDB-lite"/>
    </source>
</evidence>
<comment type="caution">
    <text evidence="4">The sequence shown here is derived from an EMBL/GenBank/DDBJ whole genome shotgun (WGS) entry which is preliminary data.</text>
</comment>
<dbReference type="EMBL" id="JAVHNQ010000009">
    <property type="protein sequence ID" value="KAK6338979.1"/>
    <property type="molecule type" value="Genomic_DNA"/>
</dbReference>